<dbReference type="InterPro" id="IPR023353">
    <property type="entry name" value="LemA-like_dom_sf"/>
</dbReference>
<evidence type="ECO:0000313" key="8">
    <source>
        <dbReference type="Proteomes" id="UP000823914"/>
    </source>
</evidence>
<dbReference type="PANTHER" id="PTHR34478:SF2">
    <property type="entry name" value="MEMBRANE PROTEIN"/>
    <property type="match status" value="1"/>
</dbReference>
<keyword evidence="3 6" id="KW-0812">Transmembrane</keyword>
<evidence type="ECO:0000256" key="2">
    <source>
        <dbReference type="ARBA" id="ARBA00008854"/>
    </source>
</evidence>
<keyword evidence="5 6" id="KW-0472">Membrane</keyword>
<evidence type="ECO:0000313" key="7">
    <source>
        <dbReference type="EMBL" id="MBU3849515.1"/>
    </source>
</evidence>
<protein>
    <submittedName>
        <fullName evidence="7">LemA family protein</fullName>
    </submittedName>
</protein>
<gene>
    <name evidence="7" type="ORF">IAA16_02995</name>
</gene>
<reference evidence="7" key="2">
    <citation type="submission" date="2021-04" db="EMBL/GenBank/DDBJ databases">
        <authorList>
            <person name="Gilroy R."/>
        </authorList>
    </citation>
    <scope>NUCLEOTIDE SEQUENCE</scope>
    <source>
        <strain evidence="7">Gambia15-2214</strain>
    </source>
</reference>
<dbReference type="Pfam" id="PF04011">
    <property type="entry name" value="LemA"/>
    <property type="match status" value="1"/>
</dbReference>
<evidence type="ECO:0000256" key="4">
    <source>
        <dbReference type="ARBA" id="ARBA00022989"/>
    </source>
</evidence>
<comment type="subcellular location">
    <subcellularLocation>
        <location evidence="1">Membrane</location>
        <topology evidence="1">Single-pass membrane protein</topology>
    </subcellularLocation>
</comment>
<name>A0A9E2NYR4_9SPIR</name>
<comment type="similarity">
    <text evidence="2">Belongs to the LemA family.</text>
</comment>
<dbReference type="PROSITE" id="PS51257">
    <property type="entry name" value="PROKAR_LIPOPROTEIN"/>
    <property type="match status" value="1"/>
</dbReference>
<dbReference type="PANTHER" id="PTHR34478">
    <property type="entry name" value="PROTEIN LEMA"/>
    <property type="match status" value="1"/>
</dbReference>
<reference evidence="7" key="1">
    <citation type="journal article" date="2021" name="PeerJ">
        <title>Extensive microbial diversity within the chicken gut microbiome revealed by metagenomics and culture.</title>
        <authorList>
            <person name="Gilroy R."/>
            <person name="Ravi A."/>
            <person name="Getino M."/>
            <person name="Pursley I."/>
            <person name="Horton D.L."/>
            <person name="Alikhan N.F."/>
            <person name="Baker D."/>
            <person name="Gharbi K."/>
            <person name="Hall N."/>
            <person name="Watson M."/>
            <person name="Adriaenssens E.M."/>
            <person name="Foster-Nyarko E."/>
            <person name="Jarju S."/>
            <person name="Secka A."/>
            <person name="Antonio M."/>
            <person name="Oren A."/>
            <person name="Chaudhuri R.R."/>
            <person name="La Ragione R."/>
            <person name="Hildebrand F."/>
            <person name="Pallen M.J."/>
        </authorList>
    </citation>
    <scope>NUCLEOTIDE SEQUENCE</scope>
    <source>
        <strain evidence="7">Gambia15-2214</strain>
    </source>
</reference>
<evidence type="ECO:0000256" key="6">
    <source>
        <dbReference type="SAM" id="Phobius"/>
    </source>
</evidence>
<evidence type="ECO:0000256" key="1">
    <source>
        <dbReference type="ARBA" id="ARBA00004167"/>
    </source>
</evidence>
<dbReference type="GO" id="GO:0016020">
    <property type="term" value="C:membrane"/>
    <property type="evidence" value="ECO:0007669"/>
    <property type="project" value="UniProtKB-SubCell"/>
</dbReference>
<feature type="transmembrane region" description="Helical" evidence="6">
    <location>
        <begin position="7"/>
        <end position="27"/>
    </location>
</feature>
<proteinExistence type="inferred from homology"/>
<dbReference type="AlphaFoldDB" id="A0A9E2NYR4"/>
<evidence type="ECO:0000256" key="3">
    <source>
        <dbReference type="ARBA" id="ARBA00022692"/>
    </source>
</evidence>
<accession>A0A9E2NYR4</accession>
<comment type="caution">
    <text evidence="7">The sequence shown here is derived from an EMBL/GenBank/DDBJ whole genome shotgun (WGS) entry which is preliminary data.</text>
</comment>
<organism evidence="7 8">
    <name type="scientific">Candidatus Treponema excrementipullorum</name>
    <dbReference type="NCBI Taxonomy" id="2838768"/>
    <lineage>
        <taxon>Bacteria</taxon>
        <taxon>Pseudomonadati</taxon>
        <taxon>Spirochaetota</taxon>
        <taxon>Spirochaetia</taxon>
        <taxon>Spirochaetales</taxon>
        <taxon>Treponemataceae</taxon>
        <taxon>Treponema</taxon>
    </lineage>
</organism>
<dbReference type="Proteomes" id="UP000823914">
    <property type="component" value="Unassembled WGS sequence"/>
</dbReference>
<sequence length="203" mass="22340">MSKGLKTTLIIIGVLVVFLIGGCSYYSNTYNKMITLDESVSGAWAQVQNVYQRRYDLIPNLVETVKGYAAHESQVYADIAEARSKAGGVIQLSARDLEDPAVLEQFQAAQASLSGALQRLLAVTENYPELKADQNFLALQDQLEGTENRITVERGRFNEAVTAYNTYIRSFPNNIIANMSGFRVKEKFAADVAAQSAPVVSFD</sequence>
<dbReference type="Gene3D" id="1.20.1440.20">
    <property type="entry name" value="LemA-like domain"/>
    <property type="match status" value="1"/>
</dbReference>
<keyword evidence="4 6" id="KW-1133">Transmembrane helix</keyword>
<dbReference type="EMBL" id="JAHLFV010000067">
    <property type="protein sequence ID" value="MBU3849515.1"/>
    <property type="molecule type" value="Genomic_DNA"/>
</dbReference>
<dbReference type="InterPro" id="IPR007156">
    <property type="entry name" value="MamQ_LemA"/>
</dbReference>
<evidence type="ECO:0000256" key="5">
    <source>
        <dbReference type="ARBA" id="ARBA00023136"/>
    </source>
</evidence>
<dbReference type="SUPFAM" id="SSF140478">
    <property type="entry name" value="LemA-like"/>
    <property type="match status" value="1"/>
</dbReference>